<reference evidence="2" key="1">
    <citation type="submission" date="2020-07" db="EMBL/GenBank/DDBJ databases">
        <title>Genome sequence and genetic diversity analysis of an under-domesticated orphan crop, white fonio (Digitaria exilis).</title>
        <authorList>
            <person name="Bennetzen J.L."/>
            <person name="Chen S."/>
            <person name="Ma X."/>
            <person name="Wang X."/>
            <person name="Yssel A.E.J."/>
            <person name="Chaluvadi S.R."/>
            <person name="Johnson M."/>
            <person name="Gangashetty P."/>
            <person name="Hamidou F."/>
            <person name="Sanogo M.D."/>
            <person name="Zwaenepoel A."/>
            <person name="Wallace J."/>
            <person name="Van De Peer Y."/>
            <person name="Van Deynze A."/>
        </authorList>
    </citation>
    <scope>NUCLEOTIDE SEQUENCE</scope>
    <source>
        <tissue evidence="2">Leaves</tissue>
    </source>
</reference>
<comment type="caution">
    <text evidence="2">The sequence shown here is derived from an EMBL/GenBank/DDBJ whole genome shotgun (WGS) entry which is preliminary data.</text>
</comment>
<proteinExistence type="predicted"/>
<evidence type="ECO:0000313" key="2">
    <source>
        <dbReference type="EMBL" id="KAF8673401.1"/>
    </source>
</evidence>
<gene>
    <name evidence="2" type="ORF">HU200_048965</name>
</gene>
<keyword evidence="1" id="KW-0472">Membrane</keyword>
<feature type="transmembrane region" description="Helical" evidence="1">
    <location>
        <begin position="20"/>
        <end position="41"/>
    </location>
</feature>
<dbReference type="EMBL" id="JACEFO010002208">
    <property type="protein sequence ID" value="KAF8673401.1"/>
    <property type="molecule type" value="Genomic_DNA"/>
</dbReference>
<sequence length="84" mass="9849">MHLQSYHCAVCVCNKRRNLYCIYSLTALSIRRVGFFLGVQWDLNLHPLDMILSSRAIFGSSIFREVIILVAWCIWCHRNSIIFD</sequence>
<accession>A0A835AV19</accession>
<evidence type="ECO:0000313" key="3">
    <source>
        <dbReference type="Proteomes" id="UP000636709"/>
    </source>
</evidence>
<evidence type="ECO:0000256" key="1">
    <source>
        <dbReference type="SAM" id="Phobius"/>
    </source>
</evidence>
<keyword evidence="1" id="KW-1133">Transmembrane helix</keyword>
<feature type="transmembrane region" description="Helical" evidence="1">
    <location>
        <begin position="56"/>
        <end position="75"/>
    </location>
</feature>
<keyword evidence="3" id="KW-1185">Reference proteome</keyword>
<protein>
    <submittedName>
        <fullName evidence="2">Uncharacterized protein</fullName>
    </submittedName>
</protein>
<keyword evidence="1" id="KW-0812">Transmembrane</keyword>
<dbReference type="Proteomes" id="UP000636709">
    <property type="component" value="Unassembled WGS sequence"/>
</dbReference>
<name>A0A835AV19_9POAL</name>
<dbReference type="OrthoDB" id="675438at2759"/>
<organism evidence="2 3">
    <name type="scientific">Digitaria exilis</name>
    <dbReference type="NCBI Taxonomy" id="1010633"/>
    <lineage>
        <taxon>Eukaryota</taxon>
        <taxon>Viridiplantae</taxon>
        <taxon>Streptophyta</taxon>
        <taxon>Embryophyta</taxon>
        <taxon>Tracheophyta</taxon>
        <taxon>Spermatophyta</taxon>
        <taxon>Magnoliopsida</taxon>
        <taxon>Liliopsida</taxon>
        <taxon>Poales</taxon>
        <taxon>Poaceae</taxon>
        <taxon>PACMAD clade</taxon>
        <taxon>Panicoideae</taxon>
        <taxon>Panicodae</taxon>
        <taxon>Paniceae</taxon>
        <taxon>Anthephorinae</taxon>
        <taxon>Digitaria</taxon>
    </lineage>
</organism>
<dbReference type="AlphaFoldDB" id="A0A835AV19"/>